<dbReference type="Proteomes" id="UP001177597">
    <property type="component" value="Chromosome"/>
</dbReference>
<protein>
    <submittedName>
        <fullName evidence="2">Uncharacterized protein</fullName>
    </submittedName>
</protein>
<accession>A0AA95GAJ8</accession>
<sequence length="408" mass="47018">MIIDRALSTELNTEIKLINNNNPSIINNIINAPENYVNFSDKGKLLLSIITLGISHIVINLIEDHRKEKVRSECITITKNLLSSLNSIENQQSEEKVILISLPKGERLKLTQRFSNNENRYETIIEYNKAIILHMGKYNESKSYVNKTFEEIKNLLVSDILQHEHDYTYKDESLLTIARHIKQKTDDKINNKKHKEVIIKINNPNEPIIYNQKSIGAKLRETYQEGYTSLVFIDKKNKFTNKKHLILGIVSPSKQVFLLSPASGDDRNIYYDTNIRYVKLNLTSKTKIYSREEKNELIKEFYENLITKLENIPANSVCIENIIKSLCPTCKISTLTQNLNQKEKVTFLENINHGIADKMQVVEDKKEPATKLIASKKNSPQTHNTVNTLTPSVTKNKNYNEALNPFNE</sequence>
<evidence type="ECO:0000256" key="1">
    <source>
        <dbReference type="SAM" id="MobiDB-lite"/>
    </source>
</evidence>
<evidence type="ECO:0000313" key="2">
    <source>
        <dbReference type="EMBL" id="WGL95391.1"/>
    </source>
</evidence>
<organism evidence="2 3">
    <name type="scientific">Arsenophonus nasoniae</name>
    <name type="common">son-killer infecting Nasonia vitripennis</name>
    <dbReference type="NCBI Taxonomy" id="638"/>
    <lineage>
        <taxon>Bacteria</taxon>
        <taxon>Pseudomonadati</taxon>
        <taxon>Pseudomonadota</taxon>
        <taxon>Gammaproteobacteria</taxon>
        <taxon>Enterobacterales</taxon>
        <taxon>Morganellaceae</taxon>
        <taxon>Arsenophonus</taxon>
    </lineage>
</organism>
<dbReference type="EMBL" id="CP123498">
    <property type="protein sequence ID" value="WGL95391.1"/>
    <property type="molecule type" value="Genomic_DNA"/>
</dbReference>
<dbReference type="RefSeq" id="WP_280629351.1">
    <property type="nucleotide sequence ID" value="NZ_CP123498.1"/>
</dbReference>
<evidence type="ECO:0000313" key="3">
    <source>
        <dbReference type="Proteomes" id="UP001177597"/>
    </source>
</evidence>
<proteinExistence type="predicted"/>
<reference evidence="2" key="1">
    <citation type="submission" date="2023-04" db="EMBL/GenBank/DDBJ databases">
        <title>Genome dynamics across the evolutionary transition to endosymbiosis.</title>
        <authorList>
            <person name="Siozios S."/>
            <person name="Nadal-Jimenez P."/>
            <person name="Azagi T."/>
            <person name="Sprong H."/>
            <person name="Frost C.L."/>
            <person name="Parratt S.R."/>
            <person name="Taylor G."/>
            <person name="Brettell L."/>
            <person name="Lew K.C."/>
            <person name="Croft L."/>
            <person name="King K.C."/>
            <person name="Brockhurst M.A."/>
            <person name="Hypsa V."/>
            <person name="Novakova E."/>
            <person name="Darby A.C."/>
            <person name="Hurst G.D.D."/>
        </authorList>
    </citation>
    <scope>NUCLEOTIDE SEQUENCE</scope>
    <source>
        <strain evidence="2">AIh</strain>
    </source>
</reference>
<name>A0AA95GAJ8_9GAMM</name>
<gene>
    <name evidence="2" type="ORF">QE207_17420</name>
</gene>
<feature type="region of interest" description="Disordered" evidence="1">
    <location>
        <begin position="377"/>
        <end position="399"/>
    </location>
</feature>
<dbReference type="AlphaFoldDB" id="A0AA95GAJ8"/>